<dbReference type="Proteomes" id="UP001321473">
    <property type="component" value="Unassembled WGS sequence"/>
</dbReference>
<keyword evidence="3 5" id="KW-0175">Coiled coil</keyword>
<keyword evidence="2 7" id="KW-0732">Signal</keyword>
<reference evidence="9 10" key="1">
    <citation type="journal article" date="2023" name="Arcadia Sci">
        <title>De novo assembly of a long-read Amblyomma americanum tick genome.</title>
        <authorList>
            <person name="Chou S."/>
            <person name="Poskanzer K.E."/>
            <person name="Rollins M."/>
            <person name="Thuy-Boun P.S."/>
        </authorList>
    </citation>
    <scope>NUCLEOTIDE SEQUENCE [LARGE SCALE GENOMIC DNA]</scope>
    <source>
        <strain evidence="9">F_SG_1</strain>
        <tissue evidence="9">Salivary glands</tissue>
    </source>
</reference>
<name>A0AAQ4EAJ7_AMBAM</name>
<protein>
    <recommendedName>
        <fullName evidence="8">SH3 domain-containing protein</fullName>
    </recommendedName>
</protein>
<feature type="compositionally biased region" description="Acidic residues" evidence="6">
    <location>
        <begin position="293"/>
        <end position="302"/>
    </location>
</feature>
<feature type="compositionally biased region" description="Low complexity" evidence="6">
    <location>
        <begin position="432"/>
        <end position="452"/>
    </location>
</feature>
<feature type="compositionally biased region" description="Polar residues" evidence="6">
    <location>
        <begin position="303"/>
        <end position="316"/>
    </location>
</feature>
<feature type="region of interest" description="Disordered" evidence="6">
    <location>
        <begin position="701"/>
        <end position="732"/>
    </location>
</feature>
<evidence type="ECO:0000256" key="4">
    <source>
        <dbReference type="PROSITE-ProRule" id="PRU00192"/>
    </source>
</evidence>
<keyword evidence="1 4" id="KW-0728">SH3 domain</keyword>
<feature type="region of interest" description="Disordered" evidence="6">
    <location>
        <begin position="490"/>
        <end position="544"/>
    </location>
</feature>
<dbReference type="Gene3D" id="2.30.30.40">
    <property type="entry name" value="SH3 Domains"/>
    <property type="match status" value="1"/>
</dbReference>
<evidence type="ECO:0000256" key="7">
    <source>
        <dbReference type="SAM" id="SignalP"/>
    </source>
</evidence>
<evidence type="ECO:0000313" key="9">
    <source>
        <dbReference type="EMBL" id="KAK8771602.1"/>
    </source>
</evidence>
<dbReference type="PANTHER" id="PTHR23158">
    <property type="entry name" value="MELANOMA INHIBITORY ACTIVITY-RELATED"/>
    <property type="match status" value="1"/>
</dbReference>
<feature type="region of interest" description="Disordered" evidence="6">
    <location>
        <begin position="236"/>
        <end position="419"/>
    </location>
</feature>
<feature type="compositionally biased region" description="Pro residues" evidence="6">
    <location>
        <begin position="1284"/>
        <end position="1293"/>
    </location>
</feature>
<evidence type="ECO:0000256" key="2">
    <source>
        <dbReference type="ARBA" id="ARBA00022729"/>
    </source>
</evidence>
<dbReference type="InterPro" id="IPR051500">
    <property type="entry name" value="cTAGE_MIA/OTOR"/>
</dbReference>
<dbReference type="PANTHER" id="PTHR23158:SF33">
    <property type="entry name" value="TRANSPORT AND GOLGI ORGANIZATION PROTEIN 1"/>
    <property type="match status" value="1"/>
</dbReference>
<evidence type="ECO:0000259" key="8">
    <source>
        <dbReference type="PROSITE" id="PS50002"/>
    </source>
</evidence>
<feature type="compositionally biased region" description="Basic and acidic residues" evidence="6">
    <location>
        <begin position="238"/>
        <end position="247"/>
    </location>
</feature>
<feature type="region of interest" description="Disordered" evidence="6">
    <location>
        <begin position="1060"/>
        <end position="1084"/>
    </location>
</feature>
<feature type="compositionally biased region" description="Pro residues" evidence="6">
    <location>
        <begin position="1238"/>
        <end position="1265"/>
    </location>
</feature>
<sequence length="1338" mass="144724">MALASGFPCAVLILAFLCETHFVQASSPPKRIWCVDKDCQEKLGEGVTLQAYSPIVDEFISFAKNEKVIVFGRTEKNDVLHVQVGEKRGYAPENVIKVDRLFVHKDKLIEVEVLSGLSSQTVSTDTTQATEVLQEPVATEATLSPAVEKSCVIYGTVMRGDICDDADASDVLAETEAVTQLESSVDSLPTPSLPAWSSSFTTDIKVDLPMDVGAKISPQEPAATHATLTHVNITQVDSSHKEGETAIKEQPVSSASSEVTQDSSDKLSDVTVEVEDEDDKGTEETYEKPIPGESDDDVEESAEQPSHSMENDTLSSGDIPPSIPLEMGLNASSTDSTVSSSLATPSLEDQRTEPLHVAEPLTSRTLFEQSSTSAGEALPSHETAPIASSAEEPAVTSSLTVPALETEQSSLLASSQGLSSSQLMEDASILATTGSSNVETVSTTSTVDESQVASSLVAPSPEQLQPESVTLAESTSSLLLPEQSVAMESASLKIGPGESSADKPAVSDVTTTLVEEHLPDQSSSTGDLSLTLLPSESQDSSTLATPASQFIEVGTVSSSIVEPAASQLYVPLMEQQPVKPLSAEAPPPALSLSPSLPAEPAVSLRSEAGLDESPLAEPLQSVLATPSLEPQRVDLTFTEGVLSSSSLLMGFEESPLDSAVSPTSLAPVAQLEPSVGVEPSGILPVEGVAAVPTAEALVSPSSLPADGLAAPPPVPTKEGEGEEEVPSEQPPGAALDWGVAQEYVWQILALVPEPLRAALDWPLLPPSLPLLLMCCCLLFASLVISLQAYWVHHRKASSLAGSLSGLEQRLFTLVTERQVLSEQLAQAKAHADRGSRTLSQQEHELDALREEVQSQGELVRQLRSRLSEQGQQLEAGQVALAMAQKALMEQETESRQRGETVAILEQQLQEACTERDLWRERATESQAQERSLQQSLCDATDTSDRLWSELEALKRRQETLHEEVSASNQEAADLAEQLKLKNDRIQVLEASLGQLELLQTHGAVTRGDGEAENEADEEEARKARLQQLLDAVQARRERDQVEEQRQQLQAQLDGLQEELRTQQERAESLEKELETNAKVREEAERRSAEAQTKLEVLSNYFKDRELQLQKEVGFQEVERRQRETQASTATQQLAMLEQQCQSYRTQLSSLRQEMELSERNYKNQVADQEKRAHENWLAARAAERKLEEANRDRTALRQRLTLLERELQQPPPMPPAGDMFAPRPPLLSKDEAPLLDGPLPPLPPLDMMPPPFPPFPPMPPPPPPEMLKHMRVAGGSPHFFDMGPPMPPPPFMPRPGRSSQASLSSSASDSRGRPHKSSPQPLSADGRRNGTGGRSTPL</sequence>
<keyword evidence="10" id="KW-1185">Reference proteome</keyword>
<feature type="compositionally biased region" description="Polar residues" evidence="6">
    <location>
        <begin position="462"/>
        <end position="475"/>
    </location>
</feature>
<feature type="region of interest" description="Disordered" evidence="6">
    <location>
        <begin position="580"/>
        <end position="628"/>
    </location>
</feature>
<feature type="compositionally biased region" description="Polar residues" evidence="6">
    <location>
        <begin position="251"/>
        <end position="262"/>
    </location>
</feature>
<dbReference type="PROSITE" id="PS50002">
    <property type="entry name" value="SH3"/>
    <property type="match status" value="1"/>
</dbReference>
<accession>A0AAQ4EAJ7</accession>
<organism evidence="9 10">
    <name type="scientific">Amblyomma americanum</name>
    <name type="common">Lone star tick</name>
    <dbReference type="NCBI Taxonomy" id="6943"/>
    <lineage>
        <taxon>Eukaryota</taxon>
        <taxon>Metazoa</taxon>
        <taxon>Ecdysozoa</taxon>
        <taxon>Arthropoda</taxon>
        <taxon>Chelicerata</taxon>
        <taxon>Arachnida</taxon>
        <taxon>Acari</taxon>
        <taxon>Parasitiformes</taxon>
        <taxon>Ixodida</taxon>
        <taxon>Ixodoidea</taxon>
        <taxon>Ixodidae</taxon>
        <taxon>Amblyomminae</taxon>
        <taxon>Amblyomma</taxon>
    </lineage>
</organism>
<feature type="region of interest" description="Disordered" evidence="6">
    <location>
        <begin position="432"/>
        <end position="475"/>
    </location>
</feature>
<feature type="coiled-coil region" evidence="5">
    <location>
        <begin position="831"/>
        <end position="865"/>
    </location>
</feature>
<feature type="compositionally biased region" description="Low complexity" evidence="6">
    <location>
        <begin position="332"/>
        <end position="341"/>
    </location>
</feature>
<feature type="chain" id="PRO_5042849429" description="SH3 domain-containing protein" evidence="7">
    <location>
        <begin position="26"/>
        <end position="1338"/>
    </location>
</feature>
<feature type="compositionally biased region" description="Acidic residues" evidence="6">
    <location>
        <begin position="272"/>
        <end position="281"/>
    </location>
</feature>
<gene>
    <name evidence="9" type="ORF">V5799_025139</name>
</gene>
<evidence type="ECO:0000256" key="5">
    <source>
        <dbReference type="SAM" id="Coils"/>
    </source>
</evidence>
<feature type="compositionally biased region" description="Low complexity" evidence="6">
    <location>
        <begin position="522"/>
        <end position="535"/>
    </location>
</feature>
<evidence type="ECO:0000256" key="1">
    <source>
        <dbReference type="ARBA" id="ARBA00022443"/>
    </source>
</evidence>
<proteinExistence type="predicted"/>
<feature type="compositionally biased region" description="Low complexity" evidence="6">
    <location>
        <begin position="408"/>
        <end position="419"/>
    </location>
</feature>
<comment type="caution">
    <text evidence="9">The sequence shown here is derived from an EMBL/GenBank/DDBJ whole genome shotgun (WGS) entry which is preliminary data.</text>
</comment>
<feature type="compositionally biased region" description="Low complexity" evidence="6">
    <location>
        <begin position="1294"/>
        <end position="1309"/>
    </location>
</feature>
<evidence type="ECO:0000256" key="3">
    <source>
        <dbReference type="ARBA" id="ARBA00023054"/>
    </source>
</evidence>
<feature type="region of interest" description="Disordered" evidence="6">
    <location>
        <begin position="1205"/>
        <end position="1338"/>
    </location>
</feature>
<dbReference type="InterPro" id="IPR001452">
    <property type="entry name" value="SH3_domain"/>
</dbReference>
<feature type="compositionally biased region" description="Gly residues" evidence="6">
    <location>
        <begin position="1329"/>
        <end position="1338"/>
    </location>
</feature>
<feature type="domain" description="SH3" evidence="8">
    <location>
        <begin position="41"/>
        <end position="101"/>
    </location>
</feature>
<evidence type="ECO:0000256" key="6">
    <source>
        <dbReference type="SAM" id="MobiDB-lite"/>
    </source>
</evidence>
<feature type="compositionally biased region" description="Low complexity" evidence="6">
    <location>
        <begin position="580"/>
        <end position="604"/>
    </location>
</feature>
<evidence type="ECO:0000313" key="10">
    <source>
        <dbReference type="Proteomes" id="UP001321473"/>
    </source>
</evidence>
<dbReference type="EMBL" id="JARKHS020019543">
    <property type="protein sequence ID" value="KAK8771602.1"/>
    <property type="molecule type" value="Genomic_DNA"/>
</dbReference>
<feature type="compositionally biased region" description="Polar residues" evidence="6">
    <location>
        <begin position="362"/>
        <end position="374"/>
    </location>
</feature>
<feature type="signal peptide" evidence="7">
    <location>
        <begin position="1"/>
        <end position="25"/>
    </location>
</feature>